<accession>A0A8H9KX55</accession>
<name>A0A8H9KX55_9SPHI</name>
<gene>
    <name evidence="1" type="ORF">GCM10011516_31540</name>
</gene>
<evidence type="ECO:0008006" key="3">
    <source>
        <dbReference type="Google" id="ProtNLM"/>
    </source>
</evidence>
<evidence type="ECO:0000313" key="1">
    <source>
        <dbReference type="EMBL" id="GGE31514.1"/>
    </source>
</evidence>
<protein>
    <recommendedName>
        <fullName evidence="3">Fumarate hydratase</fullName>
    </recommendedName>
</protein>
<proteinExistence type="predicted"/>
<sequence length="144" mass="16550">MQGEGAAYLQGVWVQDSIPGQEQMLNYTLHKVRFICDSVYVEMDVKNSVQSIPDSCYQGGKWKEYAKAVYSIRADSMIVEGVYTRENGKQKISGCYKHGPYVPRYLIKSKSKDSLVLENKFDSRPIVLRKVMDVTCVPKKRWEL</sequence>
<comment type="caution">
    <text evidence="1">The sequence shown here is derived from an EMBL/GenBank/DDBJ whole genome shotgun (WGS) entry which is preliminary data.</text>
</comment>
<reference evidence="1" key="1">
    <citation type="journal article" date="2014" name="Int. J. Syst. Evol. Microbiol.">
        <title>Complete genome sequence of Corynebacterium casei LMG S-19264T (=DSM 44701T), isolated from a smear-ripened cheese.</title>
        <authorList>
            <consortium name="US DOE Joint Genome Institute (JGI-PGF)"/>
            <person name="Walter F."/>
            <person name="Albersmeier A."/>
            <person name="Kalinowski J."/>
            <person name="Ruckert C."/>
        </authorList>
    </citation>
    <scope>NUCLEOTIDE SEQUENCE</scope>
    <source>
        <strain evidence="1">CGMCC 1.15966</strain>
    </source>
</reference>
<keyword evidence="2" id="KW-1185">Reference proteome</keyword>
<evidence type="ECO:0000313" key="2">
    <source>
        <dbReference type="Proteomes" id="UP000614460"/>
    </source>
</evidence>
<reference evidence="1" key="2">
    <citation type="submission" date="2020-09" db="EMBL/GenBank/DDBJ databases">
        <authorList>
            <person name="Sun Q."/>
            <person name="Zhou Y."/>
        </authorList>
    </citation>
    <scope>NUCLEOTIDE SEQUENCE</scope>
    <source>
        <strain evidence="1">CGMCC 1.15966</strain>
    </source>
</reference>
<dbReference type="Proteomes" id="UP000614460">
    <property type="component" value="Unassembled WGS sequence"/>
</dbReference>
<dbReference type="AlphaFoldDB" id="A0A8H9KX55"/>
<organism evidence="1 2">
    <name type="scientific">Sphingobacterium cellulitidis</name>
    <dbReference type="NCBI Taxonomy" id="1768011"/>
    <lineage>
        <taxon>Bacteria</taxon>
        <taxon>Pseudomonadati</taxon>
        <taxon>Bacteroidota</taxon>
        <taxon>Sphingobacteriia</taxon>
        <taxon>Sphingobacteriales</taxon>
        <taxon>Sphingobacteriaceae</taxon>
        <taxon>Sphingobacterium</taxon>
    </lineage>
</organism>
<dbReference type="EMBL" id="BMKM01000011">
    <property type="protein sequence ID" value="GGE31514.1"/>
    <property type="molecule type" value="Genomic_DNA"/>
</dbReference>